<comment type="catalytic activity">
    <reaction evidence="1">
        <text>a long-chain fatty acyl-CoA + 2 NADPH + 2 H(+) = a long-chain primary fatty alcohol + 2 NADP(+) + CoA</text>
        <dbReference type="Rhea" id="RHEA:52716"/>
        <dbReference type="ChEBI" id="CHEBI:15378"/>
        <dbReference type="ChEBI" id="CHEBI:57287"/>
        <dbReference type="ChEBI" id="CHEBI:57783"/>
        <dbReference type="ChEBI" id="CHEBI:58349"/>
        <dbReference type="ChEBI" id="CHEBI:77396"/>
        <dbReference type="ChEBI" id="CHEBI:83139"/>
        <dbReference type="EC" id="1.2.1.84"/>
    </reaction>
</comment>
<dbReference type="GO" id="GO:0035336">
    <property type="term" value="P:long-chain fatty-acyl-CoA metabolic process"/>
    <property type="evidence" value="ECO:0007669"/>
    <property type="project" value="TreeGrafter"/>
</dbReference>
<dbReference type="STRING" id="767770.A0A1L9ND61"/>
<evidence type="ECO:0000313" key="3">
    <source>
        <dbReference type="EMBL" id="OJI87227.1"/>
    </source>
</evidence>
<dbReference type="GO" id="GO:0080019">
    <property type="term" value="F:alcohol-forming very long-chain fatty acyl-CoA reductase activity"/>
    <property type="evidence" value="ECO:0007669"/>
    <property type="project" value="InterPro"/>
</dbReference>
<dbReference type="InterPro" id="IPR036291">
    <property type="entry name" value="NAD(P)-bd_dom_sf"/>
</dbReference>
<proteinExistence type="inferred from homology"/>
<sequence>MADDLLRLDHVNWYRDQVVFLTGATGNLGGCILYKLAVQLPTKKVYVLCRRSFQQAMEKWEASMPEQVEEIFDSGKVHCIIGDTTEPHLGLRKADRDRLQQEVTVIIHSAASISMFQELHEAVQQHCSSMTNMIQLACQMTHLQAFVYISSITVCMLLSDGTAKEQFMKVTADEPDPEEQVASILATHSSPYSDRFPTSYSQAKYLAERLLFAQEESFPVLVVRPASIGPAIRDPYPLYGVPGSTPVDTAVHLFTQSGVYRSFSETKKFSQETVVDEIPVDLTANGCLLHVACGSRGIVHLGCQLYIPRTLSDLTVQWQKYGPKDLEFRMARLNKEQNGALARQAYDTMRRGHRGWFFDCSRSQPFQVTEGPIGLSLANHDFEEYAKARVEKQGRILTQQMKTWDLQG</sequence>
<dbReference type="PANTHER" id="PTHR11011:SF45">
    <property type="entry name" value="FATTY ACYL-COA REDUCTASE CG8306-RELATED"/>
    <property type="match status" value="1"/>
</dbReference>
<keyword evidence="1" id="KW-0521">NADP</keyword>
<dbReference type="PANTHER" id="PTHR11011">
    <property type="entry name" value="MALE STERILITY PROTEIN 2-RELATED"/>
    <property type="match status" value="1"/>
</dbReference>
<organism evidence="3 4">
    <name type="scientific">Aspergillus tubingensis (strain CBS 134.48)</name>
    <dbReference type="NCBI Taxonomy" id="767770"/>
    <lineage>
        <taxon>Eukaryota</taxon>
        <taxon>Fungi</taxon>
        <taxon>Dikarya</taxon>
        <taxon>Ascomycota</taxon>
        <taxon>Pezizomycotina</taxon>
        <taxon>Eurotiomycetes</taxon>
        <taxon>Eurotiomycetidae</taxon>
        <taxon>Eurotiales</taxon>
        <taxon>Aspergillaceae</taxon>
        <taxon>Aspergillus</taxon>
        <taxon>Aspergillus subgen. Circumdati</taxon>
    </lineage>
</organism>
<evidence type="ECO:0000259" key="2">
    <source>
        <dbReference type="Pfam" id="PF07993"/>
    </source>
</evidence>
<keyword evidence="1" id="KW-0443">Lipid metabolism</keyword>
<dbReference type="InterPro" id="IPR026055">
    <property type="entry name" value="FAR"/>
</dbReference>
<dbReference type="OMA" id="HLGCQLY"/>
<name>A0A1L9ND61_ASPTC</name>
<keyword evidence="4" id="KW-1185">Reference proteome</keyword>
<dbReference type="GO" id="GO:0102965">
    <property type="term" value="F:alcohol-forming long-chain fatty acyl-CoA reductase activity"/>
    <property type="evidence" value="ECO:0007669"/>
    <property type="project" value="UniProtKB-EC"/>
</dbReference>
<keyword evidence="1" id="KW-0444">Lipid biosynthesis</keyword>
<dbReference type="VEuPathDB" id="FungiDB:ASPTUDRAFT_40381"/>
<keyword evidence="1" id="KW-0560">Oxidoreductase</keyword>
<dbReference type="Pfam" id="PF07993">
    <property type="entry name" value="NAD_binding_4"/>
    <property type="match status" value="1"/>
</dbReference>
<dbReference type="EC" id="1.2.1.84" evidence="1"/>
<dbReference type="GO" id="GO:0005777">
    <property type="term" value="C:peroxisome"/>
    <property type="evidence" value="ECO:0007669"/>
    <property type="project" value="TreeGrafter"/>
</dbReference>
<evidence type="ECO:0000313" key="4">
    <source>
        <dbReference type="Proteomes" id="UP000184304"/>
    </source>
</evidence>
<accession>A0A1L9ND61</accession>
<evidence type="ECO:0000256" key="1">
    <source>
        <dbReference type="RuleBase" id="RU363097"/>
    </source>
</evidence>
<feature type="domain" description="Thioester reductase (TE)" evidence="2">
    <location>
        <begin position="21"/>
        <end position="285"/>
    </location>
</feature>
<dbReference type="EMBL" id="KV878187">
    <property type="protein sequence ID" value="OJI87227.1"/>
    <property type="molecule type" value="Genomic_DNA"/>
</dbReference>
<dbReference type="SUPFAM" id="SSF51735">
    <property type="entry name" value="NAD(P)-binding Rossmann-fold domains"/>
    <property type="match status" value="1"/>
</dbReference>
<dbReference type="Gene3D" id="3.40.50.720">
    <property type="entry name" value="NAD(P)-binding Rossmann-like Domain"/>
    <property type="match status" value="1"/>
</dbReference>
<protein>
    <recommendedName>
        <fullName evidence="1">Fatty acyl-CoA reductase</fullName>
        <ecNumber evidence="1">1.2.1.84</ecNumber>
    </recommendedName>
</protein>
<dbReference type="Proteomes" id="UP000184304">
    <property type="component" value="Unassembled WGS sequence"/>
</dbReference>
<comment type="similarity">
    <text evidence="1">Belongs to the fatty acyl-CoA reductase family.</text>
</comment>
<dbReference type="InterPro" id="IPR013120">
    <property type="entry name" value="FAR_NAD-bd"/>
</dbReference>
<reference evidence="4" key="1">
    <citation type="journal article" date="2017" name="Genome Biol.">
        <title>Comparative genomics reveals high biological diversity and specific adaptations in the industrially and medically important fungal genus Aspergillus.</title>
        <authorList>
            <person name="de Vries R.P."/>
            <person name="Riley R."/>
            <person name="Wiebenga A."/>
            <person name="Aguilar-Osorio G."/>
            <person name="Amillis S."/>
            <person name="Uchima C.A."/>
            <person name="Anderluh G."/>
            <person name="Asadollahi M."/>
            <person name="Askin M."/>
            <person name="Barry K."/>
            <person name="Battaglia E."/>
            <person name="Bayram O."/>
            <person name="Benocci T."/>
            <person name="Braus-Stromeyer S.A."/>
            <person name="Caldana C."/>
            <person name="Canovas D."/>
            <person name="Cerqueira G.C."/>
            <person name="Chen F."/>
            <person name="Chen W."/>
            <person name="Choi C."/>
            <person name="Clum A."/>
            <person name="Dos Santos R.A."/>
            <person name="Damasio A.R."/>
            <person name="Diallinas G."/>
            <person name="Emri T."/>
            <person name="Fekete E."/>
            <person name="Flipphi M."/>
            <person name="Freyberg S."/>
            <person name="Gallo A."/>
            <person name="Gournas C."/>
            <person name="Habgood R."/>
            <person name="Hainaut M."/>
            <person name="Harispe M.L."/>
            <person name="Henrissat B."/>
            <person name="Hilden K.S."/>
            <person name="Hope R."/>
            <person name="Hossain A."/>
            <person name="Karabika E."/>
            <person name="Karaffa L."/>
            <person name="Karanyi Z."/>
            <person name="Krasevec N."/>
            <person name="Kuo A."/>
            <person name="Kusch H."/>
            <person name="LaButti K."/>
            <person name="Lagendijk E.L."/>
            <person name="Lapidus A."/>
            <person name="Levasseur A."/>
            <person name="Lindquist E."/>
            <person name="Lipzen A."/>
            <person name="Logrieco A.F."/>
            <person name="MacCabe A."/>
            <person name="Maekelae M.R."/>
            <person name="Malavazi I."/>
            <person name="Melin P."/>
            <person name="Meyer V."/>
            <person name="Mielnichuk N."/>
            <person name="Miskei M."/>
            <person name="Molnar A.P."/>
            <person name="Mule G."/>
            <person name="Ngan C.Y."/>
            <person name="Orejas M."/>
            <person name="Orosz E."/>
            <person name="Ouedraogo J.P."/>
            <person name="Overkamp K.M."/>
            <person name="Park H.-S."/>
            <person name="Perrone G."/>
            <person name="Piumi F."/>
            <person name="Punt P.J."/>
            <person name="Ram A.F."/>
            <person name="Ramon A."/>
            <person name="Rauscher S."/>
            <person name="Record E."/>
            <person name="Riano-Pachon D.M."/>
            <person name="Robert V."/>
            <person name="Roehrig J."/>
            <person name="Ruller R."/>
            <person name="Salamov A."/>
            <person name="Salih N.S."/>
            <person name="Samson R.A."/>
            <person name="Sandor E."/>
            <person name="Sanguinetti M."/>
            <person name="Schuetze T."/>
            <person name="Sepcic K."/>
            <person name="Shelest E."/>
            <person name="Sherlock G."/>
            <person name="Sophianopoulou V."/>
            <person name="Squina F.M."/>
            <person name="Sun H."/>
            <person name="Susca A."/>
            <person name="Todd R.B."/>
            <person name="Tsang A."/>
            <person name="Unkles S.E."/>
            <person name="van de Wiele N."/>
            <person name="van Rossen-Uffink D."/>
            <person name="Oliveira J.V."/>
            <person name="Vesth T.C."/>
            <person name="Visser J."/>
            <person name="Yu J.-H."/>
            <person name="Zhou M."/>
            <person name="Andersen M.R."/>
            <person name="Archer D.B."/>
            <person name="Baker S.E."/>
            <person name="Benoit I."/>
            <person name="Brakhage A.A."/>
            <person name="Braus G.H."/>
            <person name="Fischer R."/>
            <person name="Frisvad J.C."/>
            <person name="Goldman G.H."/>
            <person name="Houbraken J."/>
            <person name="Oakley B."/>
            <person name="Pocsi I."/>
            <person name="Scazzocchio C."/>
            <person name="Seiboth B."/>
            <person name="vanKuyk P.A."/>
            <person name="Wortman J."/>
            <person name="Dyer P.S."/>
            <person name="Grigoriev I.V."/>
        </authorList>
    </citation>
    <scope>NUCLEOTIDE SEQUENCE [LARGE SCALE GENOMIC DNA]</scope>
    <source>
        <strain evidence="4">CBS 134.48</strain>
    </source>
</reference>
<dbReference type="AlphaFoldDB" id="A0A1L9ND61"/>
<comment type="function">
    <text evidence="1">Catalyzes the reduction of fatty acyl-CoA to fatty alcohols.</text>
</comment>
<gene>
    <name evidence="3" type="ORF">ASPTUDRAFT_40381</name>
</gene>
<dbReference type="OrthoDB" id="429813at2759"/>